<dbReference type="Gene3D" id="3.40.50.300">
    <property type="entry name" value="P-loop containing nucleotide triphosphate hydrolases"/>
    <property type="match status" value="1"/>
</dbReference>
<dbReference type="OrthoDB" id="9773454at2"/>
<dbReference type="Pfam" id="PF17863">
    <property type="entry name" value="AAA_lid_2"/>
    <property type="match status" value="1"/>
</dbReference>
<dbReference type="InterPro" id="IPR041628">
    <property type="entry name" value="ChlI/MoxR_AAA_lid"/>
</dbReference>
<reference evidence="2 3" key="1">
    <citation type="submission" date="2019-02" db="EMBL/GenBank/DDBJ databases">
        <title>Deep-cultivation of Planctomycetes and their phenomic and genomic characterization uncovers novel biology.</title>
        <authorList>
            <person name="Wiegand S."/>
            <person name="Jogler M."/>
            <person name="Boedeker C."/>
            <person name="Pinto D."/>
            <person name="Vollmers J."/>
            <person name="Rivas-Marin E."/>
            <person name="Kohn T."/>
            <person name="Peeters S.H."/>
            <person name="Heuer A."/>
            <person name="Rast P."/>
            <person name="Oberbeckmann S."/>
            <person name="Bunk B."/>
            <person name="Jeske O."/>
            <person name="Meyerdierks A."/>
            <person name="Storesund J.E."/>
            <person name="Kallscheuer N."/>
            <person name="Luecker S."/>
            <person name="Lage O.M."/>
            <person name="Pohl T."/>
            <person name="Merkel B.J."/>
            <person name="Hornburger P."/>
            <person name="Mueller R.-W."/>
            <person name="Bruemmer F."/>
            <person name="Labrenz M."/>
            <person name="Spormann A.M."/>
            <person name="Op Den Camp H."/>
            <person name="Overmann J."/>
            <person name="Amann R."/>
            <person name="Jetten M.S.M."/>
            <person name="Mascher T."/>
            <person name="Medema M.H."/>
            <person name="Devos D.P."/>
            <person name="Kaster A.-K."/>
            <person name="Ovreas L."/>
            <person name="Rohde M."/>
            <person name="Galperin M.Y."/>
            <person name="Jogler C."/>
        </authorList>
    </citation>
    <scope>NUCLEOTIDE SEQUENCE [LARGE SCALE GENOMIC DNA]</scope>
    <source>
        <strain evidence="2 3">Pla123a</strain>
    </source>
</reference>
<name>A0A5C5YQX4_9BACT</name>
<gene>
    <name evidence="2" type="primary">ravA_2</name>
    <name evidence="2" type="ORF">Pla123a_25810</name>
</gene>
<proteinExistence type="predicted"/>
<dbReference type="GO" id="GO:0016887">
    <property type="term" value="F:ATP hydrolysis activity"/>
    <property type="evidence" value="ECO:0007669"/>
    <property type="project" value="InterPro"/>
</dbReference>
<dbReference type="AlphaFoldDB" id="A0A5C5YQX4"/>
<dbReference type="InterPro" id="IPR027417">
    <property type="entry name" value="P-loop_NTPase"/>
</dbReference>
<dbReference type="InterPro" id="IPR011703">
    <property type="entry name" value="ATPase_AAA-3"/>
</dbReference>
<organism evidence="2 3">
    <name type="scientific">Posidoniimonas polymericola</name>
    <dbReference type="NCBI Taxonomy" id="2528002"/>
    <lineage>
        <taxon>Bacteria</taxon>
        <taxon>Pseudomonadati</taxon>
        <taxon>Planctomycetota</taxon>
        <taxon>Planctomycetia</taxon>
        <taxon>Pirellulales</taxon>
        <taxon>Lacipirellulaceae</taxon>
        <taxon>Posidoniimonas</taxon>
    </lineage>
</organism>
<dbReference type="CDD" id="cd00009">
    <property type="entry name" value="AAA"/>
    <property type="match status" value="1"/>
</dbReference>
<dbReference type="RefSeq" id="WP_146587486.1">
    <property type="nucleotide sequence ID" value="NZ_SJPO01000005.1"/>
</dbReference>
<protein>
    <submittedName>
        <fullName evidence="2">ATPase RavA</fullName>
        <ecNumber evidence="2">3.6.3.-</ecNumber>
    </submittedName>
</protein>
<evidence type="ECO:0000313" key="2">
    <source>
        <dbReference type="EMBL" id="TWT77150.1"/>
    </source>
</evidence>
<dbReference type="InterPro" id="IPR050764">
    <property type="entry name" value="CbbQ/NirQ/NorQ/GpvN"/>
</dbReference>
<dbReference type="EC" id="3.6.3.-" evidence="2"/>
<comment type="caution">
    <text evidence="2">The sequence shown here is derived from an EMBL/GenBank/DDBJ whole genome shotgun (WGS) entry which is preliminary data.</text>
</comment>
<dbReference type="GO" id="GO:0005524">
    <property type="term" value="F:ATP binding"/>
    <property type="evidence" value="ECO:0007669"/>
    <property type="project" value="InterPro"/>
</dbReference>
<dbReference type="InterPro" id="IPR003593">
    <property type="entry name" value="AAA+_ATPase"/>
</dbReference>
<keyword evidence="3" id="KW-1185">Reference proteome</keyword>
<sequence length="338" mass="37704">MSIGESIEKRAAEFSERYKAVFNEISKVIVGHNEIVHGVLTCLFCGGHTLLEGVPGLGKTLLIRTLSQTLDLDFSRIQFTPDLMPADILGTNLIVEDPDGRRRFEFQKGPIFAQIVLADEINRATPKTQSAMLETMQEKRITAGGQTFDLEPPFFVMATQNPIEQEGTYPLPEAQLDRFFFKLVVGYSSREDLNTIIDRTTKQSFVTPEKVMDGHEIVKWQSLVREVILAPHVQDYIARLVLATHPDGPYATPETNQYLRWGASPRGAQTMALASKLSALLSGRYNVSFEDIRRVFTPAMRHRVILNFEAEAEGVSPDTVLKGILKGVPEKADDAKVA</sequence>
<dbReference type="PANTHER" id="PTHR42759">
    <property type="entry name" value="MOXR FAMILY PROTEIN"/>
    <property type="match status" value="1"/>
</dbReference>
<dbReference type="PIRSF" id="PIRSF002849">
    <property type="entry name" value="AAA_ATPase_chaperone_MoxR_prd"/>
    <property type="match status" value="1"/>
</dbReference>
<evidence type="ECO:0000259" key="1">
    <source>
        <dbReference type="SMART" id="SM00382"/>
    </source>
</evidence>
<dbReference type="Gene3D" id="1.10.8.80">
    <property type="entry name" value="Magnesium chelatase subunit I, C-Terminal domain"/>
    <property type="match status" value="1"/>
</dbReference>
<evidence type="ECO:0000313" key="3">
    <source>
        <dbReference type="Proteomes" id="UP000318478"/>
    </source>
</evidence>
<dbReference type="SUPFAM" id="SSF52540">
    <property type="entry name" value="P-loop containing nucleoside triphosphate hydrolases"/>
    <property type="match status" value="1"/>
</dbReference>
<dbReference type="SMART" id="SM00382">
    <property type="entry name" value="AAA"/>
    <property type="match status" value="1"/>
</dbReference>
<accession>A0A5C5YQX4</accession>
<keyword evidence="2" id="KW-0378">Hydrolase</keyword>
<dbReference type="EMBL" id="SJPO01000005">
    <property type="protein sequence ID" value="TWT77150.1"/>
    <property type="molecule type" value="Genomic_DNA"/>
</dbReference>
<dbReference type="PANTHER" id="PTHR42759:SF1">
    <property type="entry name" value="MAGNESIUM-CHELATASE SUBUNIT CHLD"/>
    <property type="match status" value="1"/>
</dbReference>
<feature type="domain" description="AAA+ ATPase" evidence="1">
    <location>
        <begin position="45"/>
        <end position="189"/>
    </location>
</feature>
<dbReference type="Proteomes" id="UP000318478">
    <property type="component" value="Unassembled WGS sequence"/>
</dbReference>
<dbReference type="Pfam" id="PF07726">
    <property type="entry name" value="AAA_3"/>
    <property type="match status" value="1"/>
</dbReference>